<protein>
    <submittedName>
        <fullName evidence="1">Uncharacterized protein</fullName>
    </submittedName>
</protein>
<proteinExistence type="predicted"/>
<organism evidence="1 2">
    <name type="scientific">Chaetomium tenue</name>
    <dbReference type="NCBI Taxonomy" id="1854479"/>
    <lineage>
        <taxon>Eukaryota</taxon>
        <taxon>Fungi</taxon>
        <taxon>Dikarya</taxon>
        <taxon>Ascomycota</taxon>
        <taxon>Pezizomycotina</taxon>
        <taxon>Sordariomycetes</taxon>
        <taxon>Sordariomycetidae</taxon>
        <taxon>Sordariales</taxon>
        <taxon>Chaetomiaceae</taxon>
        <taxon>Chaetomium</taxon>
    </lineage>
</organism>
<evidence type="ECO:0000313" key="2">
    <source>
        <dbReference type="Proteomes" id="UP000724584"/>
    </source>
</evidence>
<dbReference type="EMBL" id="JAGIZQ010000008">
    <property type="protein sequence ID" value="KAH6613385.1"/>
    <property type="molecule type" value="Genomic_DNA"/>
</dbReference>
<dbReference type="Proteomes" id="UP000724584">
    <property type="component" value="Unassembled WGS sequence"/>
</dbReference>
<sequence length="248" mass="27656">MCCCERGRCDQFLPIPVCFSSGRVFFFSSASSLPNAAPHSSGTPMSHHAASTTPPHTTQTLETPERPPFLFGKFNQTRPGWRLSLRRIQLAVSHNPFRPKIGRSRLAGLSTVLTKRTASRLVQFIAWGHLLLHSRREHVSMASARSGGPTDDSIRRVWPHPAVSTTTWVPSPPWLQVFIGIVFFLSHVFLLLPLLFLDVSSRIYPLCCCSCCCCCCLLCCIKSQLRFGMYGGDDGTERWNRFNIIGSG</sequence>
<keyword evidence="2" id="KW-1185">Reference proteome</keyword>
<reference evidence="1 2" key="1">
    <citation type="journal article" date="2021" name="Nat. Commun.">
        <title>Genetic determinants of endophytism in the Arabidopsis root mycobiome.</title>
        <authorList>
            <person name="Mesny F."/>
            <person name="Miyauchi S."/>
            <person name="Thiergart T."/>
            <person name="Pickel B."/>
            <person name="Atanasova L."/>
            <person name="Karlsson M."/>
            <person name="Huettel B."/>
            <person name="Barry K.W."/>
            <person name="Haridas S."/>
            <person name="Chen C."/>
            <person name="Bauer D."/>
            <person name="Andreopoulos W."/>
            <person name="Pangilinan J."/>
            <person name="LaButti K."/>
            <person name="Riley R."/>
            <person name="Lipzen A."/>
            <person name="Clum A."/>
            <person name="Drula E."/>
            <person name="Henrissat B."/>
            <person name="Kohler A."/>
            <person name="Grigoriev I.V."/>
            <person name="Martin F.M."/>
            <person name="Hacquard S."/>
        </authorList>
    </citation>
    <scope>NUCLEOTIDE SEQUENCE [LARGE SCALE GENOMIC DNA]</scope>
    <source>
        <strain evidence="1 2">MPI-SDFR-AT-0079</strain>
    </source>
</reference>
<accession>A0ACB7NTY0</accession>
<evidence type="ECO:0000313" key="1">
    <source>
        <dbReference type="EMBL" id="KAH6613385.1"/>
    </source>
</evidence>
<comment type="caution">
    <text evidence="1">The sequence shown here is derived from an EMBL/GenBank/DDBJ whole genome shotgun (WGS) entry which is preliminary data.</text>
</comment>
<name>A0ACB7NTY0_9PEZI</name>
<gene>
    <name evidence="1" type="ORF">F5144DRAFT_402378</name>
</gene>